<dbReference type="Gene3D" id="1.10.287.950">
    <property type="entry name" value="Methyl-accepting chemotaxis protein"/>
    <property type="match status" value="1"/>
</dbReference>
<evidence type="ECO:0000259" key="12">
    <source>
        <dbReference type="PROSITE" id="PS50111"/>
    </source>
</evidence>
<dbReference type="InterPro" id="IPR003122">
    <property type="entry name" value="Tar_rcpt_lig-bd"/>
</dbReference>
<dbReference type="GO" id="GO:0005886">
    <property type="term" value="C:plasma membrane"/>
    <property type="evidence" value="ECO:0007669"/>
    <property type="project" value="UniProtKB-SubCell"/>
</dbReference>
<keyword evidence="15" id="KW-1185">Reference proteome</keyword>
<evidence type="ECO:0000256" key="4">
    <source>
        <dbReference type="ARBA" id="ARBA00022500"/>
    </source>
</evidence>
<keyword evidence="8 10" id="KW-0807">Transducer</keyword>
<dbReference type="GO" id="GO:0006935">
    <property type="term" value="P:chemotaxis"/>
    <property type="evidence" value="ECO:0007669"/>
    <property type="project" value="UniProtKB-KW"/>
</dbReference>
<evidence type="ECO:0000256" key="7">
    <source>
        <dbReference type="ARBA" id="ARBA00023136"/>
    </source>
</evidence>
<feature type="domain" description="HAMP" evidence="13">
    <location>
        <begin position="211"/>
        <end position="264"/>
    </location>
</feature>
<sequence length="545" mass="60095">MLNSTSVKTRLGVMAILPGVFFAVMAILVNSIMKTQNQGIESLYADRVVPLKQIKLVSDNYAVSIVDLLHKYRAGMLSDSQVLNRIKQSENIADEQWDAYINTKLTERESDLVNKTKRNLPAVQKLIEKYKKMINEGTLVSYPANTFNAELYEVFDQLSQSYEALIDLQQDESLSFRDASHEKFVSTERALIIASILVLILMFSIAFLIYRSIQRPLNKLQNTITDIAEKANLTLRAEVEGDDEFAKTAESFNLMLDRIHTLVMNVSEATLTLASAAEEMQTISTQVATTANEQELQNTMIATAITEMSSAIQEVANSALKTSTRATDADKQAVLGQAKVKQNIQSITDLSKTVDSTTEVIQKLHDQANEINQVVQLIKGVAEQTNLLALNAAIEAARAGDSGRGFAVVADEVRQLAHNTQKATESISEMIGRLQNSAKQSVDSMSKAQERANESVDHAKDSSIVLQEIITAMSEIANMNTQVSVATEEQTMVASEISKNVNEFSISIAVVNESSQQNAIASGELTQLADKLQKQISIFKINKKY</sequence>
<dbReference type="PROSITE" id="PS50885">
    <property type="entry name" value="HAMP"/>
    <property type="match status" value="1"/>
</dbReference>
<evidence type="ECO:0000256" key="8">
    <source>
        <dbReference type="ARBA" id="ARBA00023224"/>
    </source>
</evidence>
<dbReference type="RefSeq" id="WP_068381403.1">
    <property type="nucleotide sequence ID" value="NZ_LSNE01000015.1"/>
</dbReference>
<dbReference type="InterPro" id="IPR003660">
    <property type="entry name" value="HAMP_dom"/>
</dbReference>
<organism evidence="14 15">
    <name type="scientific">Paraglaciecola hydrolytica</name>
    <dbReference type="NCBI Taxonomy" id="1799789"/>
    <lineage>
        <taxon>Bacteria</taxon>
        <taxon>Pseudomonadati</taxon>
        <taxon>Pseudomonadota</taxon>
        <taxon>Gammaproteobacteria</taxon>
        <taxon>Alteromonadales</taxon>
        <taxon>Alteromonadaceae</taxon>
        <taxon>Paraglaciecola</taxon>
    </lineage>
</organism>
<dbReference type="OrthoDB" id="2489132at2"/>
<dbReference type="PANTHER" id="PTHR32089">
    <property type="entry name" value="METHYL-ACCEPTING CHEMOTAXIS PROTEIN MCPB"/>
    <property type="match status" value="1"/>
</dbReference>
<gene>
    <name evidence="14" type="ORF">AX660_01510</name>
</gene>
<evidence type="ECO:0000259" key="13">
    <source>
        <dbReference type="PROSITE" id="PS50885"/>
    </source>
</evidence>
<evidence type="ECO:0000256" key="11">
    <source>
        <dbReference type="SAM" id="Phobius"/>
    </source>
</evidence>
<evidence type="ECO:0000256" key="3">
    <source>
        <dbReference type="ARBA" id="ARBA00022481"/>
    </source>
</evidence>
<feature type="domain" description="Methyl-accepting transducer" evidence="12">
    <location>
        <begin position="269"/>
        <end position="505"/>
    </location>
</feature>
<keyword evidence="5 11" id="KW-0812">Transmembrane</keyword>
<dbReference type="PROSITE" id="PS50111">
    <property type="entry name" value="CHEMOTAXIS_TRANSDUC_2"/>
    <property type="match status" value="1"/>
</dbReference>
<reference evidence="15" key="1">
    <citation type="submission" date="2016-02" db="EMBL/GenBank/DDBJ databases">
        <authorList>
            <person name="Schultz-Johansen M."/>
            <person name="Glaring M.A."/>
            <person name="Bech P.K."/>
            <person name="Stougaard P."/>
        </authorList>
    </citation>
    <scope>NUCLEOTIDE SEQUENCE [LARGE SCALE GENOMIC DNA]</scope>
    <source>
        <strain evidence="15">S66</strain>
    </source>
</reference>
<evidence type="ECO:0000256" key="5">
    <source>
        <dbReference type="ARBA" id="ARBA00022692"/>
    </source>
</evidence>
<dbReference type="SUPFAM" id="SSF58104">
    <property type="entry name" value="Methyl-accepting chemotaxis protein (MCP) signaling domain"/>
    <property type="match status" value="1"/>
</dbReference>
<comment type="caution">
    <text evidence="14">The sequence shown here is derived from an EMBL/GenBank/DDBJ whole genome shotgun (WGS) entry which is preliminary data.</text>
</comment>
<dbReference type="EMBL" id="LSNE01000015">
    <property type="protein sequence ID" value="KXI27093.1"/>
    <property type="molecule type" value="Genomic_DNA"/>
</dbReference>
<feature type="transmembrane region" description="Helical" evidence="11">
    <location>
        <begin position="12"/>
        <end position="33"/>
    </location>
</feature>
<dbReference type="GO" id="GO:0007165">
    <property type="term" value="P:signal transduction"/>
    <property type="evidence" value="ECO:0007669"/>
    <property type="project" value="UniProtKB-KW"/>
</dbReference>
<keyword evidence="2" id="KW-1003">Cell membrane</keyword>
<name>A0A148KLA6_9ALTE</name>
<dbReference type="Proteomes" id="UP000070299">
    <property type="component" value="Unassembled WGS sequence"/>
</dbReference>
<evidence type="ECO:0000256" key="1">
    <source>
        <dbReference type="ARBA" id="ARBA00004651"/>
    </source>
</evidence>
<evidence type="ECO:0000256" key="6">
    <source>
        <dbReference type="ARBA" id="ARBA00022989"/>
    </source>
</evidence>
<accession>A0A148KLA6</accession>
<feature type="transmembrane region" description="Helical" evidence="11">
    <location>
        <begin position="190"/>
        <end position="210"/>
    </location>
</feature>
<dbReference type="SMART" id="SM00304">
    <property type="entry name" value="HAMP"/>
    <property type="match status" value="1"/>
</dbReference>
<keyword evidence="6 11" id="KW-1133">Transmembrane helix</keyword>
<dbReference type="STRING" id="1799789.AX660_01510"/>
<evidence type="ECO:0000256" key="9">
    <source>
        <dbReference type="ARBA" id="ARBA00029447"/>
    </source>
</evidence>
<dbReference type="FunFam" id="1.10.287.950:FF:000001">
    <property type="entry name" value="Methyl-accepting chemotaxis sensory transducer"/>
    <property type="match status" value="1"/>
</dbReference>
<evidence type="ECO:0000256" key="10">
    <source>
        <dbReference type="PROSITE-ProRule" id="PRU00284"/>
    </source>
</evidence>
<dbReference type="CDD" id="cd11386">
    <property type="entry name" value="MCP_signal"/>
    <property type="match status" value="1"/>
</dbReference>
<protein>
    <submittedName>
        <fullName evidence="14">Chemotaxis protein</fullName>
    </submittedName>
</protein>
<dbReference type="Pfam" id="PF00015">
    <property type="entry name" value="MCPsignal"/>
    <property type="match status" value="1"/>
</dbReference>
<evidence type="ECO:0000313" key="14">
    <source>
        <dbReference type="EMBL" id="KXI27093.1"/>
    </source>
</evidence>
<dbReference type="SMART" id="SM00283">
    <property type="entry name" value="MA"/>
    <property type="match status" value="1"/>
</dbReference>
<evidence type="ECO:0000256" key="2">
    <source>
        <dbReference type="ARBA" id="ARBA00022475"/>
    </source>
</evidence>
<comment type="similarity">
    <text evidence="9">Belongs to the methyl-accepting chemotaxis (MCP) protein family.</text>
</comment>
<comment type="subcellular location">
    <subcellularLocation>
        <location evidence="1">Cell membrane</location>
        <topology evidence="1">Multi-pass membrane protein</topology>
    </subcellularLocation>
</comment>
<keyword evidence="7 11" id="KW-0472">Membrane</keyword>
<dbReference type="AlphaFoldDB" id="A0A148KLA6"/>
<dbReference type="Pfam" id="PF00672">
    <property type="entry name" value="HAMP"/>
    <property type="match status" value="1"/>
</dbReference>
<keyword evidence="4" id="KW-0145">Chemotaxis</keyword>
<dbReference type="InterPro" id="IPR004089">
    <property type="entry name" value="MCPsignal_dom"/>
</dbReference>
<dbReference type="PANTHER" id="PTHR32089:SF120">
    <property type="entry name" value="METHYL-ACCEPTING CHEMOTAXIS PROTEIN TLPQ"/>
    <property type="match status" value="1"/>
</dbReference>
<keyword evidence="3" id="KW-0488">Methylation</keyword>
<proteinExistence type="inferred from homology"/>
<evidence type="ECO:0000313" key="15">
    <source>
        <dbReference type="Proteomes" id="UP000070299"/>
    </source>
</evidence>
<dbReference type="Pfam" id="PF02203">
    <property type="entry name" value="TarH"/>
    <property type="match status" value="1"/>
</dbReference>
<dbReference type="CDD" id="cd06225">
    <property type="entry name" value="HAMP"/>
    <property type="match status" value="1"/>
</dbReference>